<keyword evidence="2" id="KW-1185">Reference proteome</keyword>
<gene>
    <name evidence="1" type="ORF">ABT57_24590</name>
</gene>
<reference evidence="1 2" key="1">
    <citation type="submission" date="2015-05" db="EMBL/GenBank/DDBJ databases">
        <title>Photobacterium galathea sp. nov.</title>
        <authorList>
            <person name="Machado H."/>
            <person name="Gram L."/>
        </authorList>
    </citation>
    <scope>NUCLEOTIDE SEQUENCE [LARGE SCALE GENOMIC DNA]</scope>
    <source>
        <strain evidence="1 2">DSM 22954</strain>
    </source>
</reference>
<dbReference type="EMBL" id="LDOU01000047">
    <property type="protein sequence ID" value="KLV03477.1"/>
    <property type="molecule type" value="Genomic_DNA"/>
</dbReference>
<protein>
    <recommendedName>
        <fullName evidence="3">N-acetyltransferase domain-containing protein</fullName>
    </recommendedName>
</protein>
<sequence length="145" mass="16819">MRFEFIRPTAPNFKPQMQALRPAFDGSDMPRAELEDVTGMVRRREADLYRLTGEGIQLWLVGRVMDETYHIVAVTGRGLSKATEHIIQRVKACGYCAITYHTYRPGMRRILNRFGFEQVELVREFDGKQETIHRLTMARVNGTEQ</sequence>
<evidence type="ECO:0008006" key="3">
    <source>
        <dbReference type="Google" id="ProtNLM"/>
    </source>
</evidence>
<dbReference type="PATRIC" id="fig|320778.3.peg.5251"/>
<evidence type="ECO:0000313" key="1">
    <source>
        <dbReference type="EMBL" id="KLV03477.1"/>
    </source>
</evidence>
<evidence type="ECO:0000313" key="2">
    <source>
        <dbReference type="Proteomes" id="UP000035909"/>
    </source>
</evidence>
<accession>A0A0J1JMU6</accession>
<dbReference type="RefSeq" id="WP_047887895.1">
    <property type="nucleotide sequence ID" value="NZ_LDOU01000047.1"/>
</dbReference>
<dbReference type="AlphaFoldDB" id="A0A0J1JMU6"/>
<proteinExistence type="predicted"/>
<organism evidence="1 2">
    <name type="scientific">Photobacterium ganghwense</name>
    <dbReference type="NCBI Taxonomy" id="320778"/>
    <lineage>
        <taxon>Bacteria</taxon>
        <taxon>Pseudomonadati</taxon>
        <taxon>Pseudomonadota</taxon>
        <taxon>Gammaproteobacteria</taxon>
        <taxon>Vibrionales</taxon>
        <taxon>Vibrionaceae</taxon>
        <taxon>Photobacterium</taxon>
    </lineage>
</organism>
<name>A0A0J1JMU6_9GAMM</name>
<dbReference type="Proteomes" id="UP000035909">
    <property type="component" value="Unassembled WGS sequence"/>
</dbReference>
<comment type="caution">
    <text evidence="1">The sequence shown here is derived from an EMBL/GenBank/DDBJ whole genome shotgun (WGS) entry which is preliminary data.</text>
</comment>